<feature type="transmembrane region" description="Helical" evidence="8">
    <location>
        <begin position="262"/>
        <end position="283"/>
    </location>
</feature>
<dbReference type="Gene3D" id="1.20.1720.10">
    <property type="entry name" value="Multidrug resistance protein D"/>
    <property type="match status" value="1"/>
</dbReference>
<reference evidence="10 11" key="1">
    <citation type="submission" date="2021-01" db="EMBL/GenBank/DDBJ databases">
        <title>Whole genome shotgun sequence of Microbispora amethystogenes NBRC 101907.</title>
        <authorList>
            <person name="Komaki H."/>
            <person name="Tamura T."/>
        </authorList>
    </citation>
    <scope>NUCLEOTIDE SEQUENCE [LARGE SCALE GENOMIC DNA]</scope>
    <source>
        <strain evidence="10 11">NBRC 101907</strain>
    </source>
</reference>
<dbReference type="Pfam" id="PF07690">
    <property type="entry name" value="MFS_1"/>
    <property type="match status" value="1"/>
</dbReference>
<evidence type="ECO:0000259" key="9">
    <source>
        <dbReference type="PROSITE" id="PS50850"/>
    </source>
</evidence>
<dbReference type="EMBL" id="BOOB01000037">
    <property type="protein sequence ID" value="GIH34530.1"/>
    <property type="molecule type" value="Genomic_DNA"/>
</dbReference>
<evidence type="ECO:0000256" key="7">
    <source>
        <dbReference type="SAM" id="MobiDB-lite"/>
    </source>
</evidence>
<name>A0ABQ4FIA6_9ACTN</name>
<dbReference type="PROSITE" id="PS51257">
    <property type="entry name" value="PROKAR_LIPOPROTEIN"/>
    <property type="match status" value="1"/>
</dbReference>
<feature type="transmembrane region" description="Helical" evidence="8">
    <location>
        <begin position="161"/>
        <end position="183"/>
    </location>
</feature>
<keyword evidence="2" id="KW-0813">Transport</keyword>
<feature type="region of interest" description="Disordered" evidence="7">
    <location>
        <begin position="455"/>
        <end position="493"/>
    </location>
</feature>
<evidence type="ECO:0000256" key="4">
    <source>
        <dbReference type="ARBA" id="ARBA00022692"/>
    </source>
</evidence>
<feature type="compositionally biased region" description="Basic and acidic residues" evidence="7">
    <location>
        <begin position="455"/>
        <end position="467"/>
    </location>
</feature>
<dbReference type="InterPro" id="IPR020846">
    <property type="entry name" value="MFS_dom"/>
</dbReference>
<feature type="transmembrane region" description="Helical" evidence="8">
    <location>
        <begin position="355"/>
        <end position="378"/>
    </location>
</feature>
<evidence type="ECO:0000313" key="10">
    <source>
        <dbReference type="EMBL" id="GIH34530.1"/>
    </source>
</evidence>
<evidence type="ECO:0000256" key="5">
    <source>
        <dbReference type="ARBA" id="ARBA00022989"/>
    </source>
</evidence>
<evidence type="ECO:0000313" key="11">
    <source>
        <dbReference type="Proteomes" id="UP000651728"/>
    </source>
</evidence>
<dbReference type="PANTHER" id="PTHR42718">
    <property type="entry name" value="MAJOR FACILITATOR SUPERFAMILY MULTIDRUG TRANSPORTER MFSC"/>
    <property type="match status" value="1"/>
</dbReference>
<comment type="subcellular location">
    <subcellularLocation>
        <location evidence="1">Cell membrane</location>
        <topology evidence="1">Multi-pass membrane protein</topology>
    </subcellularLocation>
</comment>
<keyword evidence="6 8" id="KW-0472">Membrane</keyword>
<accession>A0ABQ4FIA6</accession>
<keyword evidence="4 8" id="KW-0812">Transmembrane</keyword>
<feature type="transmembrane region" description="Helical" evidence="8">
    <location>
        <begin position="74"/>
        <end position="97"/>
    </location>
</feature>
<evidence type="ECO:0000256" key="3">
    <source>
        <dbReference type="ARBA" id="ARBA00022475"/>
    </source>
</evidence>
<feature type="transmembrane region" description="Helical" evidence="8">
    <location>
        <begin position="42"/>
        <end position="62"/>
    </location>
</feature>
<evidence type="ECO:0000256" key="2">
    <source>
        <dbReference type="ARBA" id="ARBA00022448"/>
    </source>
</evidence>
<comment type="caution">
    <text evidence="10">The sequence shown here is derived from an EMBL/GenBank/DDBJ whole genome shotgun (WGS) entry which is preliminary data.</text>
</comment>
<keyword evidence="3" id="KW-1003">Cell membrane</keyword>
<feature type="domain" description="Major facilitator superfamily (MFS) profile" evidence="9">
    <location>
        <begin position="8"/>
        <end position="454"/>
    </location>
</feature>
<dbReference type="InterPro" id="IPR011701">
    <property type="entry name" value="MFS"/>
</dbReference>
<dbReference type="PANTHER" id="PTHR42718:SF46">
    <property type="entry name" value="BLR6921 PROTEIN"/>
    <property type="match status" value="1"/>
</dbReference>
<dbReference type="Gene3D" id="1.20.1250.20">
    <property type="entry name" value="MFS general substrate transporter like domains"/>
    <property type="match status" value="1"/>
</dbReference>
<keyword evidence="5 8" id="KW-1133">Transmembrane helix</keyword>
<dbReference type="PROSITE" id="PS50850">
    <property type="entry name" value="MFS"/>
    <property type="match status" value="1"/>
</dbReference>
<organism evidence="10 11">
    <name type="scientific">Microbispora amethystogenes</name>
    <dbReference type="NCBI Taxonomy" id="1427754"/>
    <lineage>
        <taxon>Bacteria</taxon>
        <taxon>Bacillati</taxon>
        <taxon>Actinomycetota</taxon>
        <taxon>Actinomycetes</taxon>
        <taxon>Streptosporangiales</taxon>
        <taxon>Streptosporangiaceae</taxon>
        <taxon>Microbispora</taxon>
    </lineage>
</organism>
<gene>
    <name evidence="10" type="ORF">Mam01_46940</name>
</gene>
<evidence type="ECO:0000256" key="1">
    <source>
        <dbReference type="ARBA" id="ARBA00004651"/>
    </source>
</evidence>
<dbReference type="InterPro" id="IPR036259">
    <property type="entry name" value="MFS_trans_sf"/>
</dbReference>
<feature type="transmembrane region" description="Helical" evidence="8">
    <location>
        <begin position="327"/>
        <end position="343"/>
    </location>
</feature>
<evidence type="ECO:0000256" key="6">
    <source>
        <dbReference type="ARBA" id="ARBA00023136"/>
    </source>
</evidence>
<feature type="compositionally biased region" description="Low complexity" evidence="7">
    <location>
        <begin position="475"/>
        <end position="493"/>
    </location>
</feature>
<feature type="transmembrane region" description="Helical" evidence="8">
    <location>
        <begin position="133"/>
        <end position="155"/>
    </location>
</feature>
<dbReference type="Proteomes" id="UP000651728">
    <property type="component" value="Unassembled WGS sequence"/>
</dbReference>
<feature type="transmembrane region" description="Helical" evidence="8">
    <location>
        <begin position="103"/>
        <end position="121"/>
    </location>
</feature>
<feature type="transmembrane region" description="Helical" evidence="8">
    <location>
        <begin position="225"/>
        <end position="242"/>
    </location>
</feature>
<feature type="transmembrane region" description="Helical" evidence="8">
    <location>
        <begin position="7"/>
        <end position="30"/>
    </location>
</feature>
<feature type="transmembrane region" description="Helical" evidence="8">
    <location>
        <begin position="398"/>
        <end position="419"/>
    </location>
</feature>
<sequence>MTGRPAIVLAVVLACQLMVGIDATIVNIALPEIQARLHFTQTGLAWVFNAYTLAFGGLLLLGGRAGDLLGRRRMFASGVLLFTAASLVGGLATHSWWLVAARALQGAGGAMASPNVLSLIMSAYEDGPRRTRALGVFAAVSSASLALGLLAGGVLTSAGSWRWVFFVNVPVGAAILALTPVFVRETDRHPGRFDLAGAVTATTGVAGLAYGVIRTATSGWGDPVTIAVFAAASLLLAGFTLIEARAEQPIMPLRLFADRRRAGAYVNTLLVPSTVFAVVYFLTRYLREGFGYGPVASGFAFLPMTVVLMGVVRLAGRLITRWDARPVMAAGIAFVTAALLWLSRLTGGSGYLTGVLGPLVLLGAGAGLTTVSLSVTALSGVRREDSGAGAGVFQTLQWTSWSLGLAVLVALYHAAAGGGGAESMARGTSSAFAGASVIAVLALLSTLAFVRGRARDGAADAPREAPDGRSLPPGRGSSPDAASRPASGRSAPP</sequence>
<dbReference type="SUPFAM" id="SSF103473">
    <property type="entry name" value="MFS general substrate transporter"/>
    <property type="match status" value="1"/>
</dbReference>
<feature type="transmembrane region" description="Helical" evidence="8">
    <location>
        <begin position="195"/>
        <end position="213"/>
    </location>
</feature>
<protein>
    <submittedName>
        <fullName evidence="10">MFS transporter</fullName>
    </submittedName>
</protein>
<feature type="transmembrane region" description="Helical" evidence="8">
    <location>
        <begin position="295"/>
        <end position="315"/>
    </location>
</feature>
<dbReference type="CDD" id="cd17321">
    <property type="entry name" value="MFS_MMR_MDR_like"/>
    <property type="match status" value="1"/>
</dbReference>
<evidence type="ECO:0000256" key="8">
    <source>
        <dbReference type="SAM" id="Phobius"/>
    </source>
</evidence>
<proteinExistence type="predicted"/>
<keyword evidence="11" id="KW-1185">Reference proteome</keyword>
<feature type="transmembrane region" description="Helical" evidence="8">
    <location>
        <begin position="431"/>
        <end position="450"/>
    </location>
</feature>